<protein>
    <recommendedName>
        <fullName evidence="2">Fibronectin type-III domain-containing protein</fullName>
    </recommendedName>
</protein>
<accession>A0A6S6TWE8</accession>
<name>A0A6S6TWE8_9GAMM</name>
<evidence type="ECO:0008006" key="2">
    <source>
        <dbReference type="Google" id="ProtNLM"/>
    </source>
</evidence>
<sequence length="177" mass="19106">MNPMIKMTLPICLIVQLTACGESGSDSMLNNQAIESTPQLSKQGLSETSPLGNVEKTANTVLQKTKGAGFIDPASSIKPPQRISFQIIDDKQSITWDAVEGASEYNLYGGGTHVSDFRIISTIFTQEPLEYSLNEIVGDEVTNIYITTVSYGVESVPSVITSLSANQVAKQEDIVPF</sequence>
<gene>
    <name evidence="1" type="ORF">HELGO_WM21340</name>
</gene>
<reference evidence="1" key="1">
    <citation type="submission" date="2020-01" db="EMBL/GenBank/DDBJ databases">
        <authorList>
            <person name="Meier V. D."/>
            <person name="Meier V D."/>
        </authorList>
    </citation>
    <scope>NUCLEOTIDE SEQUENCE</scope>
    <source>
        <strain evidence="1">HLG_WM_MAG_07</strain>
    </source>
</reference>
<dbReference type="AlphaFoldDB" id="A0A6S6TWE8"/>
<evidence type="ECO:0000313" key="1">
    <source>
        <dbReference type="EMBL" id="CAA6823725.1"/>
    </source>
</evidence>
<organism evidence="1">
    <name type="scientific">uncultured Thiotrichaceae bacterium</name>
    <dbReference type="NCBI Taxonomy" id="298394"/>
    <lineage>
        <taxon>Bacteria</taxon>
        <taxon>Pseudomonadati</taxon>
        <taxon>Pseudomonadota</taxon>
        <taxon>Gammaproteobacteria</taxon>
        <taxon>Thiotrichales</taxon>
        <taxon>Thiotrichaceae</taxon>
        <taxon>environmental samples</taxon>
    </lineage>
</organism>
<dbReference type="EMBL" id="CACVAY010000115">
    <property type="protein sequence ID" value="CAA6823725.1"/>
    <property type="molecule type" value="Genomic_DNA"/>
</dbReference>
<proteinExistence type="predicted"/>